<feature type="binding site" evidence="2">
    <location>
        <begin position="207"/>
        <end position="209"/>
    </location>
    <ligand>
        <name>dihydroxyacetone phosphate</name>
        <dbReference type="ChEBI" id="CHEBI:57642"/>
    </ligand>
</feature>
<dbReference type="AlphaFoldDB" id="A0A402BES1"/>
<comment type="caution">
    <text evidence="4">The sequence shown here is derived from an EMBL/GenBank/DDBJ whole genome shotgun (WGS) entry which is preliminary data.</text>
</comment>
<dbReference type="SUPFAM" id="SSF51569">
    <property type="entry name" value="Aldolase"/>
    <property type="match status" value="1"/>
</dbReference>
<feature type="binding site" evidence="3">
    <location>
        <position position="103"/>
    </location>
    <ligand>
        <name>Zn(2+)</name>
        <dbReference type="ChEBI" id="CHEBI:29105"/>
        <label>2</label>
    </ligand>
</feature>
<organism evidence="4 5">
    <name type="scientific">Dictyobacter alpinus</name>
    <dbReference type="NCBI Taxonomy" id="2014873"/>
    <lineage>
        <taxon>Bacteria</taxon>
        <taxon>Bacillati</taxon>
        <taxon>Chloroflexota</taxon>
        <taxon>Ktedonobacteria</taxon>
        <taxon>Ktedonobacterales</taxon>
        <taxon>Dictyobacteraceae</taxon>
        <taxon>Dictyobacter</taxon>
    </lineage>
</organism>
<dbReference type="InterPro" id="IPR000771">
    <property type="entry name" value="FBA_II"/>
</dbReference>
<feature type="binding site" evidence="3">
    <location>
        <position position="133"/>
    </location>
    <ligand>
        <name>Zn(2+)</name>
        <dbReference type="ChEBI" id="CHEBI:29105"/>
        <label>2</label>
    </ligand>
</feature>
<keyword evidence="3" id="KW-0479">Metal-binding</keyword>
<protein>
    <submittedName>
        <fullName evidence="4">Tagatose-bisphosphate aldolase</fullName>
    </submittedName>
</protein>
<dbReference type="EMBL" id="BIFT01000002">
    <property type="protein sequence ID" value="GCE29819.1"/>
    <property type="molecule type" value="Genomic_DNA"/>
</dbReference>
<evidence type="ECO:0000256" key="2">
    <source>
        <dbReference type="PIRSR" id="PIRSR001359-2"/>
    </source>
</evidence>
<gene>
    <name evidence="4" type="ORF">KDA_53030</name>
</gene>
<dbReference type="Pfam" id="PF01116">
    <property type="entry name" value="F_bP_aldolase"/>
    <property type="match status" value="1"/>
</dbReference>
<evidence type="ECO:0000313" key="4">
    <source>
        <dbReference type="EMBL" id="GCE29819.1"/>
    </source>
</evidence>
<name>A0A402BES1_9CHLR</name>
<dbReference type="PANTHER" id="PTHR30304:SF0">
    <property type="entry name" value="D-TAGATOSE-1,6-BISPHOSPHATE ALDOLASE SUBUNIT GATY-RELATED"/>
    <property type="match status" value="1"/>
</dbReference>
<feature type="binding site" evidence="3">
    <location>
        <position position="178"/>
    </location>
    <ligand>
        <name>Zn(2+)</name>
        <dbReference type="ChEBI" id="CHEBI:29105"/>
        <label>1</label>
        <note>catalytic</note>
    </ligand>
</feature>
<keyword evidence="3" id="KW-0862">Zinc</keyword>
<dbReference type="InterPro" id="IPR013785">
    <property type="entry name" value="Aldolase_TIM"/>
</dbReference>
<keyword evidence="5" id="KW-1185">Reference proteome</keyword>
<evidence type="ECO:0000313" key="5">
    <source>
        <dbReference type="Proteomes" id="UP000287171"/>
    </source>
</evidence>
<accession>A0A402BES1</accession>
<dbReference type="Proteomes" id="UP000287171">
    <property type="component" value="Unassembled WGS sequence"/>
</dbReference>
<dbReference type="Gene3D" id="3.20.20.70">
    <property type="entry name" value="Aldolase class I"/>
    <property type="match status" value="1"/>
</dbReference>
<sequence length="280" mass="30473">MLTSFTELLRANQERGTALGSFTCYTFETAVAVVQAAQQRQRGVILLISEKSFAAPQGIYLVAGLRAIAEQAPIPVCLQLDHVSDLAQIERACQMGVGSVMADGSRLTFEENMTFVSQAVALGKSYGVEIEAELGRVEGNEDIASAAAAGAFTDPKQAALFAERAQPACLAVSIGNVHGIYRHPPQLDWLRLRQLRQSTTLPLSLHGASGLPDEDLRQAIRLGIAKINVNTELRASYFDLLHQQLAAMSSGLRLLELQHLLIEAQYHVSQSKMQVYEQQA</sequence>
<dbReference type="PANTHER" id="PTHR30304">
    <property type="entry name" value="D-TAGATOSE-1,6-BISPHOSPHATE ALDOLASE"/>
    <property type="match status" value="1"/>
</dbReference>
<dbReference type="GO" id="GO:0016832">
    <property type="term" value="F:aldehyde-lyase activity"/>
    <property type="evidence" value="ECO:0007669"/>
    <property type="project" value="InterPro"/>
</dbReference>
<feature type="binding site" evidence="2">
    <location>
        <position position="179"/>
    </location>
    <ligand>
        <name>dihydroxyacetone phosphate</name>
        <dbReference type="ChEBI" id="CHEBI:57642"/>
    </ligand>
</feature>
<feature type="binding site" evidence="2">
    <location>
        <begin position="228"/>
        <end position="231"/>
    </location>
    <ligand>
        <name>dihydroxyacetone phosphate</name>
        <dbReference type="ChEBI" id="CHEBI:57642"/>
    </ligand>
</feature>
<dbReference type="PIRSF" id="PIRSF001359">
    <property type="entry name" value="F_bP_aldolase_II"/>
    <property type="match status" value="1"/>
</dbReference>
<reference evidence="5" key="1">
    <citation type="submission" date="2018-12" db="EMBL/GenBank/DDBJ databases">
        <title>Tengunoibacter tsumagoiensis gen. nov., sp. nov., Dictyobacter kobayashii sp. nov., D. alpinus sp. nov., and D. joshuensis sp. nov. and description of Dictyobacteraceae fam. nov. within the order Ktedonobacterales isolated from Tengu-no-mugimeshi.</title>
        <authorList>
            <person name="Wang C.M."/>
            <person name="Zheng Y."/>
            <person name="Sakai Y."/>
            <person name="Toyoda A."/>
            <person name="Minakuchi Y."/>
            <person name="Abe K."/>
            <person name="Yokota A."/>
            <person name="Yabe S."/>
        </authorList>
    </citation>
    <scope>NUCLEOTIDE SEQUENCE [LARGE SCALE GENOMIC DNA]</scope>
    <source>
        <strain evidence="5">Uno16</strain>
    </source>
</reference>
<dbReference type="InterPro" id="IPR050246">
    <property type="entry name" value="Class_II_FBP_aldolase"/>
</dbReference>
<feature type="binding site" evidence="3">
    <location>
        <position position="206"/>
    </location>
    <ligand>
        <name>Zn(2+)</name>
        <dbReference type="ChEBI" id="CHEBI:29105"/>
        <label>1</label>
        <note>catalytic</note>
    </ligand>
</feature>
<dbReference type="RefSeq" id="WP_126630014.1">
    <property type="nucleotide sequence ID" value="NZ_BIFT01000002.1"/>
</dbReference>
<dbReference type="GO" id="GO:0008270">
    <property type="term" value="F:zinc ion binding"/>
    <property type="evidence" value="ECO:0007669"/>
    <property type="project" value="InterPro"/>
</dbReference>
<dbReference type="GO" id="GO:0005975">
    <property type="term" value="P:carbohydrate metabolic process"/>
    <property type="evidence" value="ECO:0007669"/>
    <property type="project" value="InterPro"/>
</dbReference>
<comment type="cofactor">
    <cofactor evidence="3">
        <name>Zn(2+)</name>
        <dbReference type="ChEBI" id="CHEBI:29105"/>
    </cofactor>
    <text evidence="3">Binds 2 Zn(2+) ions per subunit. One is catalytic and the other provides a structural contribution.</text>
</comment>
<proteinExistence type="predicted"/>
<feature type="active site" description="Proton donor" evidence="1">
    <location>
        <position position="81"/>
    </location>
</feature>
<dbReference type="OrthoDB" id="9803995at2"/>
<evidence type="ECO:0000256" key="1">
    <source>
        <dbReference type="PIRSR" id="PIRSR001359-1"/>
    </source>
</evidence>
<feature type="binding site" evidence="3">
    <location>
        <position position="82"/>
    </location>
    <ligand>
        <name>Zn(2+)</name>
        <dbReference type="ChEBI" id="CHEBI:29105"/>
        <label>1</label>
        <note>catalytic</note>
    </ligand>
</feature>
<evidence type="ECO:0000256" key="3">
    <source>
        <dbReference type="PIRSR" id="PIRSR001359-3"/>
    </source>
</evidence>